<proteinExistence type="predicted"/>
<dbReference type="STRING" id="857290.HMPREF9156_00930"/>
<evidence type="ECO:0000313" key="1">
    <source>
        <dbReference type="EMBL" id="EJD64754.1"/>
    </source>
</evidence>
<dbReference type="EMBL" id="AGZS01000005">
    <property type="protein sequence ID" value="EJD64754.1"/>
    <property type="molecule type" value="Genomic_DNA"/>
</dbReference>
<keyword evidence="2" id="KW-1185">Reference proteome</keyword>
<dbReference type="HOGENOM" id="CLU_603940_0_0_11"/>
<name>J0WYT1_9BIFI</name>
<dbReference type="eggNOG" id="ENOG50330FU">
    <property type="taxonomic scope" value="Bacteria"/>
</dbReference>
<protein>
    <submittedName>
        <fullName evidence="1">Uncharacterized protein</fullName>
    </submittedName>
</protein>
<dbReference type="OrthoDB" id="3243376at2"/>
<dbReference type="Proteomes" id="UP000006415">
    <property type="component" value="Unassembled WGS sequence"/>
</dbReference>
<accession>J0WYT1</accession>
<comment type="caution">
    <text evidence="1">The sequence shown here is derived from an EMBL/GenBank/DDBJ whole genome shotgun (WGS) entry which is preliminary data.</text>
</comment>
<sequence length="453" mass="46149">MFRINTDNIKSVSDSVTEAKTSYETKFSDARKKNIETLQGQDGRWAQAAETSYNAADIKMNSFKTAYGTFATSLSNAASDATDSLQPKYKDVFTEAGTSPQNEKQVKCNPDSNFGNSLEDAATSADSFATEANNFVTRASELDNEQGERDTIISSLNDVHTYTTDQATKYRDIKTKWTTFSTAVSDFDGKYSSEFSGEFVTPEITTAAQQETAQMLADNFSFDAHGGTKKLCTDGSKSGSITVDKNGNMSIKGEASGTATLFNASGEASAHGSVLGMRSSATGKAEFDVSAKGSASGSIGPNGLTGEASVSAGATVSADGSVHLGEDLPFGGVGASGHAEGFAGAEANGKATVGKGDDGSVGASVSGEAFAGAKAEASGQVDLGPLSLSGDASARAGIGADGHAGITFKDGKLTVSAGASGTLGVGAGAHGTISLDVGSIVDEGEHFFKGLFS</sequence>
<organism evidence="1 2">
    <name type="scientific">Scardovia wiggsiae F0424</name>
    <dbReference type="NCBI Taxonomy" id="857290"/>
    <lineage>
        <taxon>Bacteria</taxon>
        <taxon>Bacillati</taxon>
        <taxon>Actinomycetota</taxon>
        <taxon>Actinomycetes</taxon>
        <taxon>Bifidobacteriales</taxon>
        <taxon>Bifidobacteriaceae</taxon>
        <taxon>Scardovia</taxon>
    </lineage>
</organism>
<reference evidence="1 2" key="1">
    <citation type="submission" date="2012-01" db="EMBL/GenBank/DDBJ databases">
        <title>The Genome Sequence of Scardovia wiggsiae F0424.</title>
        <authorList>
            <consortium name="The Broad Institute Genome Sequencing Platform"/>
            <person name="Earl A."/>
            <person name="Ward D."/>
            <person name="Feldgarden M."/>
            <person name="Gevers D."/>
            <person name="Izard J."/>
            <person name="Ganesan A."/>
            <person name="Baranova O.V."/>
            <person name="Blanton J.M."/>
            <person name="Tanner A.C."/>
            <person name="Mathney J."/>
            <person name="Dewhirst F.E."/>
            <person name="Young S.K."/>
            <person name="Zeng Q."/>
            <person name="Gargeya S."/>
            <person name="Fitzgerald M."/>
            <person name="Haas B."/>
            <person name="Abouelleil A."/>
            <person name="Alvarado L."/>
            <person name="Arachchi H.M."/>
            <person name="Berlin A."/>
            <person name="Chapman S.B."/>
            <person name="Gearin G."/>
            <person name="Goldberg J."/>
            <person name="Griggs A."/>
            <person name="Gujja S."/>
            <person name="Hansen M."/>
            <person name="Heiman D."/>
            <person name="Howarth C."/>
            <person name="Larimer J."/>
            <person name="Lui A."/>
            <person name="MacDonald P.J.P."/>
            <person name="McCowen C."/>
            <person name="Montmayeur A."/>
            <person name="Murphy C."/>
            <person name="Neiman D."/>
            <person name="Pearson M."/>
            <person name="Priest M."/>
            <person name="Roberts A."/>
            <person name="Saif S."/>
            <person name="Shea T."/>
            <person name="Sisk P."/>
            <person name="Stolte C."/>
            <person name="Sykes S."/>
            <person name="Wortman J."/>
            <person name="Nusbaum C."/>
            <person name="Birren B."/>
        </authorList>
    </citation>
    <scope>NUCLEOTIDE SEQUENCE [LARGE SCALE GENOMIC DNA]</scope>
    <source>
        <strain evidence="1 2">F0424</strain>
    </source>
</reference>
<gene>
    <name evidence="1" type="ORF">HMPREF9156_00930</name>
</gene>
<dbReference type="AlphaFoldDB" id="J0WYT1"/>
<evidence type="ECO:0000313" key="2">
    <source>
        <dbReference type="Proteomes" id="UP000006415"/>
    </source>
</evidence>
<dbReference type="RefSeq" id="WP_007147994.1">
    <property type="nucleotide sequence ID" value="NZ_AKCI01000001.1"/>
</dbReference>